<evidence type="ECO:0000313" key="1">
    <source>
        <dbReference type="EMBL" id="MSA67912.1"/>
    </source>
</evidence>
<reference evidence="1" key="1">
    <citation type="journal article" date="2019" name="Nat. Med.">
        <title>A library of human gut bacterial isolates paired with longitudinal multiomics data enables mechanistic microbiome research.</title>
        <authorList>
            <person name="Poyet M."/>
            <person name="Groussin M."/>
            <person name="Gibbons S.M."/>
            <person name="Avila-Pacheco J."/>
            <person name="Jiang X."/>
            <person name="Kearney S.M."/>
            <person name="Perrotta A.R."/>
            <person name="Berdy B."/>
            <person name="Zhao S."/>
            <person name="Lieberman T.D."/>
            <person name="Swanson P.K."/>
            <person name="Smith M."/>
            <person name="Roesemann S."/>
            <person name="Alexander J.E."/>
            <person name="Rich S.A."/>
            <person name="Livny J."/>
            <person name="Vlamakis H."/>
            <person name="Clish C."/>
            <person name="Bullock K."/>
            <person name="Deik A."/>
            <person name="Scott J."/>
            <person name="Pierce K.A."/>
            <person name="Xavier R.J."/>
            <person name="Alm E.J."/>
        </authorList>
    </citation>
    <scope>NUCLEOTIDE SEQUENCE</scope>
    <source>
        <strain evidence="1">BIOML-A18</strain>
    </source>
</reference>
<sequence length="75" mass="8176">MHNCSSQDLIQLYGQSAIFADLSVNGSHFAKCSALNQCVKLSVKFTARLFSVISVIASDCHAYEKNGSDLQFETS</sequence>
<organism evidence="1">
    <name type="scientific">Ligilactobacillus ruminis</name>
    <dbReference type="NCBI Taxonomy" id="1623"/>
    <lineage>
        <taxon>Bacteria</taxon>
        <taxon>Bacillati</taxon>
        <taxon>Bacillota</taxon>
        <taxon>Bacilli</taxon>
        <taxon>Lactobacillales</taxon>
        <taxon>Lactobacillaceae</taxon>
        <taxon>Ligilactobacillus</taxon>
    </lineage>
</organism>
<name>A0A6A8HAG6_9LACO</name>
<accession>A0A6A8HAG6</accession>
<dbReference type="EMBL" id="WKOD01000003">
    <property type="protein sequence ID" value="MSA67912.1"/>
    <property type="molecule type" value="Genomic_DNA"/>
</dbReference>
<gene>
    <name evidence="1" type="ORF">GKC89_02060</name>
</gene>
<protein>
    <submittedName>
        <fullName evidence="1">Uncharacterized protein</fullName>
    </submittedName>
</protein>
<dbReference type="AlphaFoldDB" id="A0A6A8HAG6"/>
<comment type="caution">
    <text evidence="1">The sequence shown here is derived from an EMBL/GenBank/DDBJ whole genome shotgun (WGS) entry which is preliminary data.</text>
</comment>
<proteinExistence type="predicted"/>